<gene>
    <name evidence="2" type="ORF">B0W48_02945</name>
</gene>
<name>A0A1Q2GUQ9_9GAMM</name>
<evidence type="ECO:0000313" key="2">
    <source>
        <dbReference type="EMBL" id="AQP98845.1"/>
    </source>
</evidence>
<evidence type="ECO:0000313" key="3">
    <source>
        <dbReference type="Proteomes" id="UP000188243"/>
    </source>
</evidence>
<feature type="domain" description="Haem-binding uptake Tiki superfamily ChaN" evidence="1">
    <location>
        <begin position="15"/>
        <end position="119"/>
    </location>
</feature>
<dbReference type="SUPFAM" id="SSF159501">
    <property type="entry name" value="EreA/ChaN-like"/>
    <property type="match status" value="1"/>
</dbReference>
<dbReference type="STRING" id="247523.B0W48_02945"/>
<dbReference type="InterPro" id="IPR007314">
    <property type="entry name" value="Cofac_haem-bd_dom"/>
</dbReference>
<evidence type="ECO:0000259" key="1">
    <source>
        <dbReference type="Pfam" id="PF04187"/>
    </source>
</evidence>
<dbReference type="RefSeq" id="WP_077535570.1">
    <property type="nucleotide sequence ID" value="NZ_CP019628.1"/>
</dbReference>
<dbReference type="Proteomes" id="UP000188243">
    <property type="component" value="Chromosome"/>
</dbReference>
<organism evidence="2 3">
    <name type="scientific">Pseudoalteromonas aliena</name>
    <dbReference type="NCBI Taxonomy" id="247523"/>
    <lineage>
        <taxon>Bacteria</taxon>
        <taxon>Pseudomonadati</taxon>
        <taxon>Pseudomonadota</taxon>
        <taxon>Gammaproteobacteria</taxon>
        <taxon>Alteromonadales</taxon>
        <taxon>Pseudoalteromonadaceae</taxon>
        <taxon>Pseudoalteromonas</taxon>
    </lineage>
</organism>
<dbReference type="Pfam" id="PF04187">
    <property type="entry name" value="Cofac_haem_bdg"/>
    <property type="match status" value="1"/>
</dbReference>
<dbReference type="KEGG" id="paln:B0W48_02945"/>
<sequence>MNKINTDVNYKTMAGNARLVMLGESSHSAAGYKYEAIKAIRQLKAAGFTHFAIEMLPSSMQEKIEFYQRTGKGFNLIQQYFDKYWTHGDFTPQAYGELVKAARNAGMKIVALDVSVETMEVMDSVCPSTKAVTGECFDAHTFRNDLWAYNLATILKRSKQNKIVAFMSRWHAVKNLKYQIGIDSLIKEHGIQNVRFIDFIGGLSCYSDRPCRGMSSQQEALKEQYFYKEGFPYESTVKSFQVHLPEKRINNDGSFQW</sequence>
<dbReference type="Gene3D" id="3.40.50.11550">
    <property type="match status" value="1"/>
</dbReference>
<dbReference type="AlphaFoldDB" id="A0A1Q2GUQ9"/>
<proteinExistence type="predicted"/>
<reference evidence="2 3" key="1">
    <citation type="submission" date="2017-02" db="EMBL/GenBank/DDBJ databases">
        <title>Complete genome sequence of the cold-active Pseudoalteromonas aliena strain EH1 isolated from Arctic seawater.</title>
        <authorList>
            <person name="Kim E."/>
            <person name="Heo E."/>
            <person name="Kim H."/>
            <person name="Kim D."/>
        </authorList>
    </citation>
    <scope>NUCLEOTIDE SEQUENCE [LARGE SCALE GENOMIC DNA]</scope>
    <source>
        <strain evidence="2 3">EH1</strain>
    </source>
</reference>
<protein>
    <recommendedName>
        <fullName evidence="1">Haem-binding uptake Tiki superfamily ChaN domain-containing protein</fullName>
    </recommendedName>
</protein>
<accession>A0A1Q2GUQ9</accession>
<dbReference type="EMBL" id="CP019628">
    <property type="protein sequence ID" value="AQP98845.1"/>
    <property type="molecule type" value="Genomic_DNA"/>
</dbReference>